<feature type="compositionally biased region" description="Basic and acidic residues" evidence="1">
    <location>
        <begin position="58"/>
        <end position="68"/>
    </location>
</feature>
<dbReference type="AlphaFoldDB" id="A0A195BJD4"/>
<accession>A0A195BJD4</accession>
<feature type="region of interest" description="Disordered" evidence="1">
    <location>
        <begin position="1"/>
        <end position="68"/>
    </location>
</feature>
<feature type="compositionally biased region" description="Basic and acidic residues" evidence="1">
    <location>
        <begin position="21"/>
        <end position="40"/>
    </location>
</feature>
<dbReference type="EMBL" id="KQ976455">
    <property type="protein sequence ID" value="KYM85201.1"/>
    <property type="molecule type" value="Genomic_DNA"/>
</dbReference>
<sequence length="233" mass="26388">MSRRETPGHHGLSSEENANTEWERMVAKRGEQVITKDKPQKGFPKGGVPKKIPNAGQDSREKKDKYKSRKGEMDCLDMLLDEFCNNPKVFGNNAAFKARERSAGTSEKGCIRGKHLPRAHGVGPRSLIAPDPGRLPGWAPMPTSLPTMKNHRLEKEKSATHMYLSHKVVASLTSLPCLSRAPFLTYPDHHHHHLVVFSRAAITVAKELRHQSRRRRHILTSEDYLIDFHRVND</sequence>
<evidence type="ECO:0000313" key="2">
    <source>
        <dbReference type="EMBL" id="KYM85201.1"/>
    </source>
</evidence>
<protein>
    <submittedName>
        <fullName evidence="2">Uncharacterized protein</fullName>
    </submittedName>
</protein>
<evidence type="ECO:0000256" key="1">
    <source>
        <dbReference type="SAM" id="MobiDB-lite"/>
    </source>
</evidence>
<name>A0A195BJD4_9HYME</name>
<proteinExistence type="predicted"/>
<keyword evidence="3" id="KW-1185">Reference proteome</keyword>
<dbReference type="Proteomes" id="UP000078540">
    <property type="component" value="Unassembled WGS sequence"/>
</dbReference>
<reference evidence="2 3" key="1">
    <citation type="submission" date="2015-09" db="EMBL/GenBank/DDBJ databases">
        <title>Atta colombica WGS genome.</title>
        <authorList>
            <person name="Nygaard S."/>
            <person name="Hu H."/>
            <person name="Boomsma J."/>
            <person name="Zhang G."/>
        </authorList>
    </citation>
    <scope>NUCLEOTIDE SEQUENCE [LARGE SCALE GENOMIC DNA]</scope>
    <source>
        <strain evidence="2">Treedump-2</strain>
        <tissue evidence="2">Whole body</tissue>
    </source>
</reference>
<gene>
    <name evidence="2" type="ORF">ALC53_04990</name>
</gene>
<organism evidence="2 3">
    <name type="scientific">Atta colombica</name>
    <dbReference type="NCBI Taxonomy" id="520822"/>
    <lineage>
        <taxon>Eukaryota</taxon>
        <taxon>Metazoa</taxon>
        <taxon>Ecdysozoa</taxon>
        <taxon>Arthropoda</taxon>
        <taxon>Hexapoda</taxon>
        <taxon>Insecta</taxon>
        <taxon>Pterygota</taxon>
        <taxon>Neoptera</taxon>
        <taxon>Endopterygota</taxon>
        <taxon>Hymenoptera</taxon>
        <taxon>Apocrita</taxon>
        <taxon>Aculeata</taxon>
        <taxon>Formicoidea</taxon>
        <taxon>Formicidae</taxon>
        <taxon>Myrmicinae</taxon>
        <taxon>Atta</taxon>
    </lineage>
</organism>
<evidence type="ECO:0000313" key="3">
    <source>
        <dbReference type="Proteomes" id="UP000078540"/>
    </source>
</evidence>
<feature type="region of interest" description="Disordered" evidence="1">
    <location>
        <begin position="106"/>
        <end position="134"/>
    </location>
</feature>